<proteinExistence type="inferred from homology"/>
<evidence type="ECO:0000256" key="2">
    <source>
        <dbReference type="ARBA" id="ARBA00013235"/>
    </source>
</evidence>
<evidence type="ECO:0000256" key="7">
    <source>
        <dbReference type="ARBA" id="ARBA00023315"/>
    </source>
</evidence>
<organism evidence="9 10">
    <name type="scientific">Rickettsia bellii str. RML An4</name>
    <dbReference type="NCBI Taxonomy" id="1359193"/>
    <lineage>
        <taxon>Bacteria</taxon>
        <taxon>Pseudomonadati</taxon>
        <taxon>Pseudomonadota</taxon>
        <taxon>Alphaproteobacteria</taxon>
        <taxon>Rickettsiales</taxon>
        <taxon>Rickettsiaceae</taxon>
        <taxon>Rickettsieae</taxon>
        <taxon>Rickettsia</taxon>
        <taxon>belli group</taxon>
    </lineage>
</organism>
<keyword evidence="5" id="KW-0677">Repeat</keyword>
<accession>A0A0F3QAS0</accession>
<comment type="catalytic activity">
    <reaction evidence="8">
        <text>chloramphenicol + acetyl-CoA = chloramphenicol 3-acetate + CoA</text>
        <dbReference type="Rhea" id="RHEA:18421"/>
        <dbReference type="ChEBI" id="CHEBI:16730"/>
        <dbReference type="ChEBI" id="CHEBI:17698"/>
        <dbReference type="ChEBI" id="CHEBI:57287"/>
        <dbReference type="ChEBI" id="CHEBI:57288"/>
        <dbReference type="EC" id="2.3.1.28"/>
    </reaction>
</comment>
<keyword evidence="10" id="KW-1185">Reference proteome</keyword>
<dbReference type="GO" id="GO:0008811">
    <property type="term" value="F:chloramphenicol O-acetyltransferase activity"/>
    <property type="evidence" value="ECO:0007669"/>
    <property type="project" value="UniProtKB-EC"/>
</dbReference>
<reference evidence="9 10" key="1">
    <citation type="submission" date="2015-02" db="EMBL/GenBank/DDBJ databases">
        <title>Genome Sequencing of Rickettsiales.</title>
        <authorList>
            <person name="Daugherty S.C."/>
            <person name="Su Q."/>
            <person name="Abolude K."/>
            <person name="Beier-Sexton M."/>
            <person name="Carlyon J.A."/>
            <person name="Carter R."/>
            <person name="Day N.P."/>
            <person name="Dumler S.J."/>
            <person name="Dyachenko V."/>
            <person name="Godinez A."/>
            <person name="Kurtti T.J."/>
            <person name="Lichay M."/>
            <person name="Mullins K.E."/>
            <person name="Ott S."/>
            <person name="Pappas-Brown V."/>
            <person name="Paris D.H."/>
            <person name="Patel P."/>
            <person name="Richards A.L."/>
            <person name="Sadzewicz L."/>
            <person name="Sears K."/>
            <person name="Seidman D."/>
            <person name="Sengamalay N."/>
            <person name="Stenos J."/>
            <person name="Tallon L.J."/>
            <person name="Vincent G."/>
            <person name="Fraser C.M."/>
            <person name="Munderloh U."/>
            <person name="Dunning-Hotopp J.C."/>
        </authorList>
    </citation>
    <scope>NUCLEOTIDE SEQUENCE [LARGE SCALE GENOMIC DNA]</scope>
    <source>
        <strain evidence="9 10">RML An4</strain>
    </source>
</reference>
<keyword evidence="7 9" id="KW-0012">Acyltransferase</keyword>
<dbReference type="RefSeq" id="WP_045798774.1">
    <property type="nucleotide sequence ID" value="NZ_LAOI01000001.1"/>
</dbReference>
<dbReference type="PATRIC" id="fig|1359193.3.peg.301"/>
<dbReference type="AlphaFoldDB" id="A0A0F3QAS0"/>
<dbReference type="PROSITE" id="PS00101">
    <property type="entry name" value="HEXAPEP_TRANSFERASES"/>
    <property type="match status" value="1"/>
</dbReference>
<keyword evidence="6" id="KW-0046">Antibiotic resistance</keyword>
<dbReference type="SUPFAM" id="SSF51161">
    <property type="entry name" value="Trimeric LpxA-like enzymes"/>
    <property type="match status" value="1"/>
</dbReference>
<evidence type="ECO:0000256" key="1">
    <source>
        <dbReference type="ARBA" id="ARBA00007274"/>
    </source>
</evidence>
<dbReference type="PANTHER" id="PTHR43300">
    <property type="entry name" value="ACETYLTRANSFERASE"/>
    <property type="match status" value="1"/>
</dbReference>
<evidence type="ECO:0000256" key="3">
    <source>
        <dbReference type="ARBA" id="ARBA00020291"/>
    </source>
</evidence>
<evidence type="ECO:0000256" key="8">
    <source>
        <dbReference type="ARBA" id="ARBA00047633"/>
    </source>
</evidence>
<comment type="caution">
    <text evidence="9">The sequence shown here is derived from an EMBL/GenBank/DDBJ whole genome shotgun (WGS) entry which is preliminary data.</text>
</comment>
<dbReference type="InterPro" id="IPR018357">
    <property type="entry name" value="Hexapep_transf_CS"/>
</dbReference>
<evidence type="ECO:0000313" key="9">
    <source>
        <dbReference type="EMBL" id="KJV89342.1"/>
    </source>
</evidence>
<dbReference type="InterPro" id="IPR001451">
    <property type="entry name" value="Hexapep"/>
</dbReference>
<evidence type="ECO:0000313" key="10">
    <source>
        <dbReference type="Proteomes" id="UP000033661"/>
    </source>
</evidence>
<name>A0A0F3QAS0_RICBE</name>
<dbReference type="PANTHER" id="PTHR43300:SF12">
    <property type="entry name" value="CHLORAMPHENICOL ACETYLTRANSFERASE"/>
    <property type="match status" value="1"/>
</dbReference>
<evidence type="ECO:0000256" key="4">
    <source>
        <dbReference type="ARBA" id="ARBA00022679"/>
    </source>
</evidence>
<dbReference type="InterPro" id="IPR050179">
    <property type="entry name" value="Trans_hexapeptide_repeat"/>
</dbReference>
<evidence type="ECO:0000256" key="6">
    <source>
        <dbReference type="ARBA" id="ARBA00023251"/>
    </source>
</evidence>
<dbReference type="InterPro" id="IPR011004">
    <property type="entry name" value="Trimer_LpxA-like_sf"/>
</dbReference>
<evidence type="ECO:0000256" key="5">
    <source>
        <dbReference type="ARBA" id="ARBA00022737"/>
    </source>
</evidence>
<dbReference type="EMBL" id="LAOI01000001">
    <property type="protein sequence ID" value="KJV89342.1"/>
    <property type="molecule type" value="Genomic_DNA"/>
</dbReference>
<dbReference type="Gene3D" id="2.160.10.10">
    <property type="entry name" value="Hexapeptide repeat proteins"/>
    <property type="match status" value="1"/>
</dbReference>
<comment type="similarity">
    <text evidence="1">Belongs to the transferase hexapeptide repeat family.</text>
</comment>
<sequence length="215" mass="24742">MKIFNSYRDSVYIKDHVKSKHIIAGEYSYYSGYYHGVVFDECVMYLDVENNNCDADEIDKLIIGKFCSIATGVKFMMGGTQWHNYNWIASYPLDSFDEDFDNYETVPPKAYKLKGDTVLGNDVWIGTESLIMSGIKIADGAIVGARSLVTKNIGAYEIWGGNPARLIKKRFSDEDIEKLLQIKWWDWSDDKIKQNLHLLRDSDVESLWESGKKYL</sequence>
<dbReference type="CDD" id="cd03349">
    <property type="entry name" value="LbH_XAT"/>
    <property type="match status" value="1"/>
</dbReference>
<gene>
    <name evidence="9" type="primary">cat</name>
    <name evidence="9" type="ORF">RBEAN4_0318</name>
</gene>
<dbReference type="EC" id="2.3.1.28" evidence="2"/>
<protein>
    <recommendedName>
        <fullName evidence="3">Chloramphenicol acetyltransferase</fullName>
        <ecNumber evidence="2">2.3.1.28</ecNumber>
    </recommendedName>
</protein>
<dbReference type="GO" id="GO:0046677">
    <property type="term" value="P:response to antibiotic"/>
    <property type="evidence" value="ECO:0007669"/>
    <property type="project" value="UniProtKB-KW"/>
</dbReference>
<keyword evidence="4 9" id="KW-0808">Transferase</keyword>
<dbReference type="Proteomes" id="UP000033661">
    <property type="component" value="Unassembled WGS sequence"/>
</dbReference>
<dbReference type="Pfam" id="PF00132">
    <property type="entry name" value="Hexapep"/>
    <property type="match status" value="1"/>
</dbReference>